<accession>A0A2P5GRR1</accession>
<proteinExistence type="predicted"/>
<dbReference type="EMBL" id="PQGD01000006">
    <property type="protein sequence ID" value="POP49237.1"/>
    <property type="molecule type" value="Genomic_DNA"/>
</dbReference>
<evidence type="ECO:0000313" key="4">
    <source>
        <dbReference type="Proteomes" id="UP000237073"/>
    </source>
</evidence>
<dbReference type="AlphaFoldDB" id="A0A2P5GRR1"/>
<dbReference type="RefSeq" id="WP_103675454.1">
    <property type="nucleotide sequence ID" value="NZ_PQGD01000006.1"/>
</dbReference>
<reference evidence="4 5" key="1">
    <citation type="submission" date="2018-01" db="EMBL/GenBank/DDBJ databases">
        <title>Superficieibacter electus gen. nov., sp. nov., an extended-spectrum beta-lactamase possessing member of the Enterobacteriaceae family, isolated from intensive care unit surfaces.</title>
        <authorList>
            <person name="Potter R.F."/>
            <person name="D'Souza A.W."/>
        </authorList>
    </citation>
    <scope>NUCLEOTIDE SEQUENCE [LARGE SCALE GENOMIC DNA]</scope>
    <source>
        <strain evidence="3 5">BP-1</strain>
        <strain evidence="2 4">BP-2</strain>
    </source>
</reference>
<evidence type="ECO:0000256" key="1">
    <source>
        <dbReference type="SAM" id="Phobius"/>
    </source>
</evidence>
<dbReference type="OrthoDB" id="8910318at2"/>
<dbReference type="Proteomes" id="UP000247005">
    <property type="component" value="Unassembled WGS sequence"/>
</dbReference>
<organism evidence="3 5">
    <name type="scientific">Superficieibacter electus</name>
    <dbReference type="NCBI Taxonomy" id="2022662"/>
    <lineage>
        <taxon>Bacteria</taxon>
        <taxon>Pseudomonadati</taxon>
        <taxon>Pseudomonadota</taxon>
        <taxon>Gammaproteobacteria</taxon>
        <taxon>Enterobacterales</taxon>
        <taxon>Enterobacteriaceae</taxon>
        <taxon>Superficieibacter</taxon>
    </lineage>
</organism>
<feature type="transmembrane region" description="Helical" evidence="1">
    <location>
        <begin position="16"/>
        <end position="36"/>
    </location>
</feature>
<feature type="transmembrane region" description="Helical" evidence="1">
    <location>
        <begin position="48"/>
        <end position="66"/>
    </location>
</feature>
<evidence type="ECO:0000313" key="3">
    <source>
        <dbReference type="EMBL" id="POP49237.1"/>
    </source>
</evidence>
<dbReference type="Proteomes" id="UP000237073">
    <property type="component" value="Unassembled WGS sequence"/>
</dbReference>
<comment type="caution">
    <text evidence="3">The sequence shown here is derived from an EMBL/GenBank/DDBJ whole genome shotgun (WGS) entry which is preliminary data.</text>
</comment>
<keyword evidence="1" id="KW-0812">Transmembrane</keyword>
<keyword evidence="4" id="KW-1185">Reference proteome</keyword>
<keyword evidence="1" id="KW-1133">Transmembrane helix</keyword>
<keyword evidence="1" id="KW-0472">Membrane</keyword>
<sequence length="201" mass="22912">MKTPSRFLFSPRPARVTPVGWLILVGLSGAALYWIYRMIVGFMHDGEPFIFFFSAFLAWFIVFTVQDNRQLMAQHRALADARRGKSICDFARSFNLREVDTWVIRAVWNVLSESVNREGPDGFIIPIFVDDRLADEFMLEDEDDLLDTLEDMAFRAGRSTELLGTDGFSGPLVTVRDAVLLLNALPMTGARKDRLWMTVKP</sequence>
<evidence type="ECO:0000313" key="5">
    <source>
        <dbReference type="Proteomes" id="UP000247005"/>
    </source>
</evidence>
<name>A0A2P5GRR1_9ENTR</name>
<evidence type="ECO:0000313" key="2">
    <source>
        <dbReference type="EMBL" id="POP45930.1"/>
    </source>
</evidence>
<protein>
    <submittedName>
        <fullName evidence="3">Uncharacterized protein</fullName>
    </submittedName>
</protein>
<gene>
    <name evidence="3" type="ORF">CHU32_09005</name>
    <name evidence="2" type="ORF">CHU33_07460</name>
</gene>
<dbReference type="EMBL" id="PQGE01000005">
    <property type="protein sequence ID" value="POP45930.1"/>
    <property type="molecule type" value="Genomic_DNA"/>
</dbReference>